<protein>
    <submittedName>
        <fullName evidence="1">Uncharacterized protein</fullName>
    </submittedName>
</protein>
<reference evidence="1" key="1">
    <citation type="submission" date="2020-08" db="EMBL/GenBank/DDBJ databases">
        <title>Multicomponent nature underlies the extraordinary mechanical properties of spider dragline silk.</title>
        <authorList>
            <person name="Kono N."/>
            <person name="Nakamura H."/>
            <person name="Mori M."/>
            <person name="Yoshida Y."/>
            <person name="Ohtoshi R."/>
            <person name="Malay A.D."/>
            <person name="Moran D.A.P."/>
            <person name="Tomita M."/>
            <person name="Numata K."/>
            <person name="Arakawa K."/>
        </authorList>
    </citation>
    <scope>NUCLEOTIDE SEQUENCE</scope>
</reference>
<name>A0A8X6MVJ3_NEPPI</name>
<dbReference type="AlphaFoldDB" id="A0A8X6MVJ3"/>
<comment type="caution">
    <text evidence="1">The sequence shown here is derived from an EMBL/GenBank/DDBJ whole genome shotgun (WGS) entry which is preliminary data.</text>
</comment>
<dbReference type="EMBL" id="BMAW01097540">
    <property type="protein sequence ID" value="GFS80184.1"/>
    <property type="molecule type" value="Genomic_DNA"/>
</dbReference>
<organism evidence="1 2">
    <name type="scientific">Nephila pilipes</name>
    <name type="common">Giant wood spider</name>
    <name type="synonym">Nephila maculata</name>
    <dbReference type="NCBI Taxonomy" id="299642"/>
    <lineage>
        <taxon>Eukaryota</taxon>
        <taxon>Metazoa</taxon>
        <taxon>Ecdysozoa</taxon>
        <taxon>Arthropoda</taxon>
        <taxon>Chelicerata</taxon>
        <taxon>Arachnida</taxon>
        <taxon>Araneae</taxon>
        <taxon>Araneomorphae</taxon>
        <taxon>Entelegynae</taxon>
        <taxon>Araneoidea</taxon>
        <taxon>Nephilidae</taxon>
        <taxon>Nephila</taxon>
    </lineage>
</organism>
<sequence>MGPQQNKGWERSEDSIFQAIPHNVVIDSLTTSITRAKEKGVSTTIMDMQSKTGKLPTRDTENSFATIGDNESVVRIQKLSGDSDLPIRKKWKYNEKCIKLVLPELVMKMNPKDYVLNVNI</sequence>
<dbReference type="Proteomes" id="UP000887013">
    <property type="component" value="Unassembled WGS sequence"/>
</dbReference>
<accession>A0A8X6MVJ3</accession>
<gene>
    <name evidence="1" type="ORF">NPIL_375501</name>
</gene>
<evidence type="ECO:0000313" key="2">
    <source>
        <dbReference type="Proteomes" id="UP000887013"/>
    </source>
</evidence>
<keyword evidence="2" id="KW-1185">Reference proteome</keyword>
<proteinExistence type="predicted"/>
<evidence type="ECO:0000313" key="1">
    <source>
        <dbReference type="EMBL" id="GFS80184.1"/>
    </source>
</evidence>